<dbReference type="GO" id="GO:0006203">
    <property type="term" value="P:dGTP catabolic process"/>
    <property type="evidence" value="ECO:0007669"/>
    <property type="project" value="TreeGrafter"/>
</dbReference>
<feature type="domain" description="Nudix hydrolase" evidence="2">
    <location>
        <begin position="75"/>
        <end position="205"/>
    </location>
</feature>
<keyword evidence="1" id="KW-0378">Hydrolase</keyword>
<dbReference type="FunFam" id="3.90.79.10:FF:000060">
    <property type="entry name" value="Nudix hydrolase 1"/>
    <property type="match status" value="1"/>
</dbReference>
<sequence length="210" mass="24710">MSEIKKGIYRHYKGKEYEVMGITKYEPTLEDLVLYKPLYEQNMCDYWVRPVANFVEDVEWEGKKMPRFEFIKEKTERPKVGIGVIIMKDNKVLVGKRINAHGGNTYHFTGGHLEFGESWKECAKRETLEESGIVIDNVKFLTATNDFFKKENKHYNTIFVLSDYISGEPEVREPHKCLGWDWYDWDNLPTPLFTPIENLLKTGINPFENK</sequence>
<protein>
    <recommendedName>
        <fullName evidence="2">Nudix hydrolase domain-containing protein</fullName>
    </recommendedName>
</protein>
<dbReference type="InterPro" id="IPR023387">
    <property type="entry name" value="DUF1653-like_dom"/>
</dbReference>
<comment type="caution">
    <text evidence="3">The sequence shown here is derived from an EMBL/GenBank/DDBJ whole genome shotgun (WGS) entry which is preliminary data.</text>
</comment>
<dbReference type="PANTHER" id="PTHR16099:SF5">
    <property type="entry name" value="NUCLEOTIDE TRIPHOSPHATE DIPHOSPHATASE NUDT15"/>
    <property type="match status" value="1"/>
</dbReference>
<dbReference type="PANTHER" id="PTHR16099">
    <property type="entry name" value="8-OXO-DGTP DIPHOSPHATES NUDT15"/>
    <property type="match status" value="1"/>
</dbReference>
<dbReference type="Gene3D" id="2.30.30.320">
    <property type="entry name" value="DUF1653-like domain"/>
    <property type="match status" value="1"/>
</dbReference>
<evidence type="ECO:0000313" key="3">
    <source>
        <dbReference type="EMBL" id="PIR78160.1"/>
    </source>
</evidence>
<dbReference type="PROSITE" id="PS51462">
    <property type="entry name" value="NUDIX"/>
    <property type="match status" value="1"/>
</dbReference>
<evidence type="ECO:0000259" key="2">
    <source>
        <dbReference type="PROSITE" id="PS51462"/>
    </source>
</evidence>
<name>A0A2H0TY59_9BACT</name>
<dbReference type="PROSITE" id="PS00893">
    <property type="entry name" value="NUDIX_BOX"/>
    <property type="match status" value="1"/>
</dbReference>
<dbReference type="InterPro" id="IPR000086">
    <property type="entry name" value="NUDIX_hydrolase_dom"/>
</dbReference>
<dbReference type="InterPro" id="IPR015797">
    <property type="entry name" value="NUDIX_hydrolase-like_dom_sf"/>
</dbReference>
<proteinExistence type="predicted"/>
<dbReference type="Gene3D" id="3.90.79.10">
    <property type="entry name" value="Nucleoside Triphosphate Pyrophosphohydrolase"/>
    <property type="match status" value="1"/>
</dbReference>
<dbReference type="InterPro" id="IPR020084">
    <property type="entry name" value="NUDIX_hydrolase_CS"/>
</dbReference>
<gene>
    <name evidence="3" type="ORF">COU28_03155</name>
</gene>
<dbReference type="InterPro" id="IPR037135">
    <property type="entry name" value="DUF1653-like_dom_sf"/>
</dbReference>
<dbReference type="EMBL" id="PFBU01000060">
    <property type="protein sequence ID" value="PIR78160.1"/>
    <property type="molecule type" value="Genomic_DNA"/>
</dbReference>
<evidence type="ECO:0000313" key="4">
    <source>
        <dbReference type="Proteomes" id="UP000230852"/>
    </source>
</evidence>
<dbReference type="Proteomes" id="UP000230852">
    <property type="component" value="Unassembled WGS sequence"/>
</dbReference>
<dbReference type="GO" id="GO:0035539">
    <property type="term" value="F:8-oxo-7,8-dihydrodeoxyguanosine triphosphate pyrophosphatase activity"/>
    <property type="evidence" value="ECO:0007669"/>
    <property type="project" value="TreeGrafter"/>
</dbReference>
<reference evidence="4" key="1">
    <citation type="submission" date="2017-09" db="EMBL/GenBank/DDBJ databases">
        <title>Depth-based differentiation of microbial function through sediment-hosted aquifers and enrichment of novel symbionts in the deep terrestrial subsurface.</title>
        <authorList>
            <person name="Probst A.J."/>
            <person name="Ladd B."/>
            <person name="Jarett J.K."/>
            <person name="Geller-Mcgrath D.E."/>
            <person name="Sieber C.M.K."/>
            <person name="Emerson J.B."/>
            <person name="Anantharaman K."/>
            <person name="Thomas B.C."/>
            <person name="Malmstrom R."/>
            <person name="Stieglmeier M."/>
            <person name="Klingl A."/>
            <person name="Woyke T."/>
            <person name="Ryan C.M."/>
            <person name="Banfield J.F."/>
        </authorList>
    </citation>
    <scope>NUCLEOTIDE SEQUENCE [LARGE SCALE GENOMIC DNA]</scope>
</reference>
<dbReference type="Pfam" id="PF00293">
    <property type="entry name" value="NUDIX"/>
    <property type="match status" value="1"/>
</dbReference>
<dbReference type="GO" id="GO:0005829">
    <property type="term" value="C:cytosol"/>
    <property type="evidence" value="ECO:0007669"/>
    <property type="project" value="TreeGrafter"/>
</dbReference>
<evidence type="ECO:0000256" key="1">
    <source>
        <dbReference type="ARBA" id="ARBA00022801"/>
    </source>
</evidence>
<dbReference type="CDD" id="cd04678">
    <property type="entry name" value="NUDIX_MTH2_Nudt15"/>
    <property type="match status" value="1"/>
</dbReference>
<accession>A0A2H0TY59</accession>
<dbReference type="Pfam" id="PF07866">
    <property type="entry name" value="DUF1653"/>
    <property type="match status" value="1"/>
</dbReference>
<dbReference type="SUPFAM" id="SSF55811">
    <property type="entry name" value="Nudix"/>
    <property type="match status" value="1"/>
</dbReference>
<organism evidence="3 4">
    <name type="scientific">Candidatus Magasanikbacteria bacterium CG10_big_fil_rev_8_21_14_0_10_36_16</name>
    <dbReference type="NCBI Taxonomy" id="1974645"/>
    <lineage>
        <taxon>Bacteria</taxon>
        <taxon>Candidatus Magasanikiibacteriota</taxon>
    </lineage>
</organism>
<dbReference type="AlphaFoldDB" id="A0A2H0TY59"/>